<keyword evidence="5" id="KW-0560">Oxidoreductase</keyword>
<dbReference type="InterPro" id="IPR036250">
    <property type="entry name" value="AcylCo_DH-like_C"/>
</dbReference>
<dbReference type="GO" id="GO:0003995">
    <property type="term" value="F:acyl-CoA dehydrogenase activity"/>
    <property type="evidence" value="ECO:0007669"/>
    <property type="project" value="TreeGrafter"/>
</dbReference>
<keyword evidence="3" id="KW-0285">Flavoprotein</keyword>
<organism evidence="7 8">
    <name type="scientific">Noviherbaspirillum saxi</name>
    <dbReference type="NCBI Taxonomy" id="2320863"/>
    <lineage>
        <taxon>Bacteria</taxon>
        <taxon>Pseudomonadati</taxon>
        <taxon>Pseudomonadota</taxon>
        <taxon>Betaproteobacteria</taxon>
        <taxon>Burkholderiales</taxon>
        <taxon>Oxalobacteraceae</taxon>
        <taxon>Noviherbaspirillum</taxon>
    </lineage>
</organism>
<sequence length="328" mass="34399">MFAEAIEEILKDQCTPAVVRAIEAGGSPAVLWNAISDAGFLELLASENDGGAALSLAELFPVLIALGGYAIPVPLAQSVAARALLADRMTIPEGMLTFAPGLRRLNDGRLVCPVVPFGTIADHVLAQDEGRLLLLPGASATRTATGVHGSMVATMSWQIDADSIHTDLAAGTLSAFGAALHAALLAGAMRRVFDMTLQYANDRSQFGKSIGKFQAIQHQISVMAEHVAASLIAAEAAFPAGVPTPPPLASAIAKARTSEAAVLVASISHAVHGAIGVTEEYDLQLLTRRLHEWRIAHGSEAHWNQIVGRSLLQSGQDRIVDFVRSASV</sequence>
<accession>A0A3A3FHM7</accession>
<dbReference type="PANTHER" id="PTHR43884">
    <property type="entry name" value="ACYL-COA DEHYDROGENASE"/>
    <property type="match status" value="1"/>
</dbReference>
<dbReference type="InterPro" id="IPR037069">
    <property type="entry name" value="AcylCoA_DH/ox_N_sf"/>
</dbReference>
<evidence type="ECO:0000259" key="6">
    <source>
        <dbReference type="Pfam" id="PF00441"/>
    </source>
</evidence>
<keyword evidence="4" id="KW-0274">FAD</keyword>
<dbReference type="Gene3D" id="1.20.140.10">
    <property type="entry name" value="Butyryl-CoA Dehydrogenase, subunit A, domain 3"/>
    <property type="match status" value="1"/>
</dbReference>
<dbReference type="OrthoDB" id="2450120at2"/>
<dbReference type="Pfam" id="PF00441">
    <property type="entry name" value="Acyl-CoA_dh_1"/>
    <property type="match status" value="1"/>
</dbReference>
<dbReference type="Proteomes" id="UP000265955">
    <property type="component" value="Unassembled WGS sequence"/>
</dbReference>
<comment type="caution">
    <text evidence="7">The sequence shown here is derived from an EMBL/GenBank/DDBJ whole genome shotgun (WGS) entry which is preliminary data.</text>
</comment>
<dbReference type="InterPro" id="IPR009075">
    <property type="entry name" value="AcylCo_DH/oxidase_C"/>
</dbReference>
<name>A0A3A3FHM7_9BURK</name>
<comment type="cofactor">
    <cofactor evidence="1">
        <name>FAD</name>
        <dbReference type="ChEBI" id="CHEBI:57692"/>
    </cofactor>
</comment>
<dbReference type="InterPro" id="IPR009100">
    <property type="entry name" value="AcylCoA_DH/oxidase_NM_dom_sf"/>
</dbReference>
<feature type="domain" description="Acyl-CoA dehydrogenase/oxidase C-terminal" evidence="6">
    <location>
        <begin position="176"/>
        <end position="311"/>
    </location>
</feature>
<evidence type="ECO:0000256" key="4">
    <source>
        <dbReference type="ARBA" id="ARBA00022827"/>
    </source>
</evidence>
<dbReference type="RefSeq" id="WP_119771796.1">
    <property type="nucleotide sequence ID" value="NZ_QYUO01000003.1"/>
</dbReference>
<dbReference type="SUPFAM" id="SSF47203">
    <property type="entry name" value="Acyl-CoA dehydrogenase C-terminal domain-like"/>
    <property type="match status" value="1"/>
</dbReference>
<dbReference type="EMBL" id="QYUO01000003">
    <property type="protein sequence ID" value="RJF91898.1"/>
    <property type="molecule type" value="Genomic_DNA"/>
</dbReference>
<dbReference type="AlphaFoldDB" id="A0A3A3FHM7"/>
<reference evidence="8" key="1">
    <citation type="submission" date="2018-09" db="EMBL/GenBank/DDBJ databases">
        <authorList>
            <person name="Zhu H."/>
        </authorList>
    </citation>
    <scope>NUCLEOTIDE SEQUENCE [LARGE SCALE GENOMIC DNA]</scope>
    <source>
        <strain evidence="8">K1R23-30</strain>
    </source>
</reference>
<proteinExistence type="inferred from homology"/>
<evidence type="ECO:0000313" key="7">
    <source>
        <dbReference type="EMBL" id="RJF91898.1"/>
    </source>
</evidence>
<dbReference type="Gene3D" id="1.10.540.10">
    <property type="entry name" value="Acyl-CoA dehydrogenase/oxidase, N-terminal domain"/>
    <property type="match status" value="1"/>
</dbReference>
<evidence type="ECO:0000256" key="1">
    <source>
        <dbReference type="ARBA" id="ARBA00001974"/>
    </source>
</evidence>
<comment type="similarity">
    <text evidence="2">Belongs to the acyl-CoA dehydrogenase family.</text>
</comment>
<dbReference type="SUPFAM" id="SSF56645">
    <property type="entry name" value="Acyl-CoA dehydrogenase NM domain-like"/>
    <property type="match status" value="1"/>
</dbReference>
<evidence type="ECO:0000256" key="2">
    <source>
        <dbReference type="ARBA" id="ARBA00009347"/>
    </source>
</evidence>
<evidence type="ECO:0000313" key="8">
    <source>
        <dbReference type="Proteomes" id="UP000265955"/>
    </source>
</evidence>
<gene>
    <name evidence="7" type="ORF">D3871_24795</name>
</gene>
<dbReference type="PANTHER" id="PTHR43884:SF20">
    <property type="entry name" value="ACYL-COA DEHYDROGENASE FADE28"/>
    <property type="match status" value="1"/>
</dbReference>
<evidence type="ECO:0000256" key="3">
    <source>
        <dbReference type="ARBA" id="ARBA00022630"/>
    </source>
</evidence>
<keyword evidence="8" id="KW-1185">Reference proteome</keyword>
<evidence type="ECO:0000256" key="5">
    <source>
        <dbReference type="ARBA" id="ARBA00023002"/>
    </source>
</evidence>
<dbReference type="GO" id="GO:0050660">
    <property type="term" value="F:flavin adenine dinucleotide binding"/>
    <property type="evidence" value="ECO:0007669"/>
    <property type="project" value="InterPro"/>
</dbReference>
<protein>
    <submittedName>
        <fullName evidence="7">Acyl-CoA dehydrogenase</fullName>
    </submittedName>
</protein>